<gene>
    <name evidence="2" type="ORF">NATSA_14970</name>
</gene>
<name>A0A8J7S8M1_9BACT</name>
<organism evidence="2 3">
    <name type="scientific">Natronogracilivirga saccharolytica</name>
    <dbReference type="NCBI Taxonomy" id="2812953"/>
    <lineage>
        <taxon>Bacteria</taxon>
        <taxon>Pseudomonadati</taxon>
        <taxon>Balneolota</taxon>
        <taxon>Balneolia</taxon>
        <taxon>Balneolales</taxon>
        <taxon>Cyclonatronaceae</taxon>
        <taxon>Natronogracilivirga</taxon>
    </lineage>
</organism>
<feature type="transmembrane region" description="Helical" evidence="1">
    <location>
        <begin position="14"/>
        <end position="32"/>
    </location>
</feature>
<keyword evidence="1" id="KW-1133">Transmembrane helix</keyword>
<reference evidence="2" key="1">
    <citation type="submission" date="2021-02" db="EMBL/GenBank/DDBJ databases">
        <title>Natronogracilivirga saccharolytica gen. nov. sp. nov. a new anaerobic, haloalkiliphilic carbohydrate-fermenting bacterium from soda lake and proposing of Cyclonatronumiaceae fam. nov. in the phylum Balneolaeota.</title>
        <authorList>
            <person name="Zhilina T.N."/>
            <person name="Sorokin D.Y."/>
            <person name="Zavarzina D.G."/>
            <person name="Toshchakov S.V."/>
            <person name="Kublanov I.V."/>
        </authorList>
    </citation>
    <scope>NUCLEOTIDE SEQUENCE</scope>
    <source>
        <strain evidence="2">Z-1702</strain>
    </source>
</reference>
<comment type="caution">
    <text evidence="2">The sequence shown here is derived from an EMBL/GenBank/DDBJ whole genome shotgun (WGS) entry which is preliminary data.</text>
</comment>
<keyword evidence="1" id="KW-0812">Transmembrane</keyword>
<dbReference type="AlphaFoldDB" id="A0A8J7S8M1"/>
<accession>A0A8J7S8M1</accession>
<evidence type="ECO:0000313" key="3">
    <source>
        <dbReference type="Proteomes" id="UP000673975"/>
    </source>
</evidence>
<dbReference type="RefSeq" id="WP_210513438.1">
    <property type="nucleotide sequence ID" value="NZ_JAFIDN010000019.1"/>
</dbReference>
<sequence length="228" mass="24564">MEHHPHIKHFIHEGAQKIITILMVSAIIILVIPPKSIACSSFNSLPDHDIPGISMKTKGMSSSGYMENATGLKSKSRARIHSLVFTAAPVGLSRVASTGWKLSDQSIASMILFASGSVIGPSAGSIYANDWGIIGTGVIIRSLSLAFLVTGSFLNEYDDQHLQGIGRVMQLGGLAFHVGRATYDIFIVSAHSVEYHNAKVKMGIGVSSLRSFEKNATKYPELQIQVPF</sequence>
<proteinExistence type="predicted"/>
<evidence type="ECO:0000256" key="1">
    <source>
        <dbReference type="SAM" id="Phobius"/>
    </source>
</evidence>
<keyword evidence="3" id="KW-1185">Reference proteome</keyword>
<dbReference type="EMBL" id="JAFIDN010000019">
    <property type="protein sequence ID" value="MBP3193978.1"/>
    <property type="molecule type" value="Genomic_DNA"/>
</dbReference>
<feature type="transmembrane region" description="Helical" evidence="1">
    <location>
        <begin position="133"/>
        <end position="154"/>
    </location>
</feature>
<keyword evidence="1" id="KW-0472">Membrane</keyword>
<evidence type="ECO:0000313" key="2">
    <source>
        <dbReference type="EMBL" id="MBP3193978.1"/>
    </source>
</evidence>
<feature type="transmembrane region" description="Helical" evidence="1">
    <location>
        <begin position="107"/>
        <end position="127"/>
    </location>
</feature>
<protein>
    <submittedName>
        <fullName evidence="2">Uncharacterized protein</fullName>
    </submittedName>
</protein>
<dbReference type="Proteomes" id="UP000673975">
    <property type="component" value="Unassembled WGS sequence"/>
</dbReference>